<gene>
    <name evidence="1" type="ORF">AVDCRST_MAG65-55</name>
</gene>
<organism evidence="1">
    <name type="scientific">uncultured Solirubrobacteraceae bacterium</name>
    <dbReference type="NCBI Taxonomy" id="1162706"/>
    <lineage>
        <taxon>Bacteria</taxon>
        <taxon>Bacillati</taxon>
        <taxon>Actinomycetota</taxon>
        <taxon>Thermoleophilia</taxon>
        <taxon>Solirubrobacterales</taxon>
        <taxon>Solirubrobacteraceae</taxon>
        <taxon>environmental samples</taxon>
    </lineage>
</organism>
<sequence length="96" mass="10921">MQRSLVRLPPAVRPPYTVFLNGVEQREGVDYEAGDGVLIFPAELHKEERLSVWRWFWGIWGVGTYGKNDQVDVAWQVGGRPRIAHALDIEAYEPGT</sequence>
<reference evidence="1" key="1">
    <citation type="submission" date="2020-02" db="EMBL/GenBank/DDBJ databases">
        <authorList>
            <person name="Meier V. D."/>
        </authorList>
    </citation>
    <scope>NUCLEOTIDE SEQUENCE</scope>
    <source>
        <strain evidence="1">AVDCRST_MAG65</strain>
    </source>
</reference>
<evidence type="ECO:0000313" key="1">
    <source>
        <dbReference type="EMBL" id="CAA9463862.1"/>
    </source>
</evidence>
<dbReference type="AlphaFoldDB" id="A0A6J4R4C3"/>
<accession>A0A6J4R4C3</accession>
<protein>
    <submittedName>
        <fullName evidence="1">Uncharacterized protein</fullName>
    </submittedName>
</protein>
<name>A0A6J4R4C3_9ACTN</name>
<dbReference type="EMBL" id="CADCVL010000009">
    <property type="protein sequence ID" value="CAA9463862.1"/>
    <property type="molecule type" value="Genomic_DNA"/>
</dbReference>
<proteinExistence type="predicted"/>